<sequence length="57" mass="6731">MQKGNEWDGHHNYKNWVAKKTTSSKAESQTAPPMNLWTIELIHRQERQVNLMRNPKA</sequence>
<name>A0A2P2PG55_RHIMU</name>
<organism evidence="1">
    <name type="scientific">Rhizophora mucronata</name>
    <name type="common">Asiatic mangrove</name>
    <dbReference type="NCBI Taxonomy" id="61149"/>
    <lineage>
        <taxon>Eukaryota</taxon>
        <taxon>Viridiplantae</taxon>
        <taxon>Streptophyta</taxon>
        <taxon>Embryophyta</taxon>
        <taxon>Tracheophyta</taxon>
        <taxon>Spermatophyta</taxon>
        <taxon>Magnoliopsida</taxon>
        <taxon>eudicotyledons</taxon>
        <taxon>Gunneridae</taxon>
        <taxon>Pentapetalae</taxon>
        <taxon>rosids</taxon>
        <taxon>fabids</taxon>
        <taxon>Malpighiales</taxon>
        <taxon>Rhizophoraceae</taxon>
        <taxon>Rhizophora</taxon>
    </lineage>
</organism>
<reference evidence="1" key="1">
    <citation type="submission" date="2018-02" db="EMBL/GenBank/DDBJ databases">
        <title>Rhizophora mucronata_Transcriptome.</title>
        <authorList>
            <person name="Meera S.P."/>
            <person name="Sreeshan A."/>
            <person name="Augustine A."/>
        </authorList>
    </citation>
    <scope>NUCLEOTIDE SEQUENCE</scope>
    <source>
        <tissue evidence="1">Leaf</tissue>
    </source>
</reference>
<proteinExistence type="predicted"/>
<dbReference type="AlphaFoldDB" id="A0A2P2PG55"/>
<dbReference type="EMBL" id="GGEC01073222">
    <property type="protein sequence ID" value="MBX53706.1"/>
    <property type="molecule type" value="Transcribed_RNA"/>
</dbReference>
<accession>A0A2P2PG55</accession>
<protein>
    <submittedName>
        <fullName evidence="1">Uncharacterized protein</fullName>
    </submittedName>
</protein>
<evidence type="ECO:0000313" key="1">
    <source>
        <dbReference type="EMBL" id="MBX53706.1"/>
    </source>
</evidence>